<evidence type="ECO:0000313" key="3">
    <source>
        <dbReference type="Proteomes" id="UP000266441"/>
    </source>
</evidence>
<keyword evidence="2" id="KW-0378">Hydrolase</keyword>
<protein>
    <submittedName>
        <fullName evidence="2">Phosphodiester glycosidase family protein</fullName>
    </submittedName>
</protein>
<keyword evidence="2" id="KW-0326">Glycosidase</keyword>
<proteinExistence type="predicted"/>
<dbReference type="RefSeq" id="WP_119348202.1">
    <property type="nucleotide sequence ID" value="NZ_QWET01000001.1"/>
</dbReference>
<dbReference type="Proteomes" id="UP000266441">
    <property type="component" value="Unassembled WGS sequence"/>
</dbReference>
<dbReference type="AlphaFoldDB" id="A0A399D7Z6"/>
<dbReference type="PANTHER" id="PTHR40446">
    <property type="entry name" value="N-ACETYLGLUCOSAMINE-1-PHOSPHODIESTER ALPHA-N-ACETYLGLUCOSAMINIDASE"/>
    <property type="match status" value="1"/>
</dbReference>
<organism evidence="2 3">
    <name type="scientific">Mariniphaga sediminis</name>
    <dbReference type="NCBI Taxonomy" id="1628158"/>
    <lineage>
        <taxon>Bacteria</taxon>
        <taxon>Pseudomonadati</taxon>
        <taxon>Bacteroidota</taxon>
        <taxon>Bacteroidia</taxon>
        <taxon>Marinilabiliales</taxon>
        <taxon>Prolixibacteraceae</taxon>
        <taxon>Mariniphaga</taxon>
    </lineage>
</organism>
<evidence type="ECO:0000313" key="2">
    <source>
        <dbReference type="EMBL" id="RIH67178.1"/>
    </source>
</evidence>
<dbReference type="EMBL" id="QWET01000001">
    <property type="protein sequence ID" value="RIH67178.1"/>
    <property type="molecule type" value="Genomic_DNA"/>
</dbReference>
<evidence type="ECO:0000259" key="1">
    <source>
        <dbReference type="Pfam" id="PF09992"/>
    </source>
</evidence>
<dbReference type="PANTHER" id="PTHR40446:SF2">
    <property type="entry name" value="N-ACETYLGLUCOSAMINE-1-PHOSPHODIESTER ALPHA-N-ACETYLGLUCOSAMINIDASE"/>
    <property type="match status" value="1"/>
</dbReference>
<gene>
    <name evidence="2" type="ORF">D1164_01770</name>
</gene>
<sequence>MKKLMLYILGFVFVLFIHSCEEKETYAEFIPIPSTENGEKLVENTDLFASIYRDTTYSLVNGVDVTEMAYLSVKGLAMRLFLFEVDLSVPGVTLQSSLPYNKYEFAMQPMTEQALAVDSEETFVWGGTNGDFYNMNTGVPRGLYVRDGLVLKNAFDSGDRSFFAITDNGKAAVGSVDDYPQMKDDIKEAVGGSVWLVRNGVVVAQTNNSVEPRTAIGISEDQNKVFIMVIDGRNFSYSNGMTYTELGQCLSALGAHEAINLDGGGSSTFFIRNTPDFTEDRFELVNWPSDRGGKERAVANGLFIVSEN</sequence>
<comment type="caution">
    <text evidence="2">The sequence shown here is derived from an EMBL/GenBank/DDBJ whole genome shotgun (WGS) entry which is preliminary data.</text>
</comment>
<dbReference type="OrthoDB" id="9809781at2"/>
<dbReference type="InterPro" id="IPR018711">
    <property type="entry name" value="NAGPA"/>
</dbReference>
<reference evidence="2 3" key="1">
    <citation type="journal article" date="2015" name="Int. J. Syst. Evol. Microbiol.">
        <title>Mariniphaga sediminis sp. nov., isolated from coastal sediment.</title>
        <authorList>
            <person name="Wang F.Q."/>
            <person name="Shen Q.Y."/>
            <person name="Chen G.J."/>
            <person name="Du Z.J."/>
        </authorList>
    </citation>
    <scope>NUCLEOTIDE SEQUENCE [LARGE SCALE GENOMIC DNA]</scope>
    <source>
        <strain evidence="2 3">SY21</strain>
    </source>
</reference>
<dbReference type="Pfam" id="PF09992">
    <property type="entry name" value="NAGPA"/>
    <property type="match status" value="1"/>
</dbReference>
<feature type="domain" description="Phosphodiester glycosidase" evidence="1">
    <location>
        <begin position="127"/>
        <end position="304"/>
    </location>
</feature>
<dbReference type="GO" id="GO:0016798">
    <property type="term" value="F:hydrolase activity, acting on glycosyl bonds"/>
    <property type="evidence" value="ECO:0007669"/>
    <property type="project" value="UniProtKB-KW"/>
</dbReference>
<name>A0A399D7Z6_9BACT</name>
<keyword evidence="3" id="KW-1185">Reference proteome</keyword>
<accession>A0A399D7Z6</accession>